<accession>A0AAV2QFS9</accession>
<reference evidence="7 8" key="1">
    <citation type="submission" date="2024-05" db="EMBL/GenBank/DDBJ databases">
        <authorList>
            <person name="Wallberg A."/>
        </authorList>
    </citation>
    <scope>NUCLEOTIDE SEQUENCE [LARGE SCALE GENOMIC DNA]</scope>
</reference>
<sequence>MQVEEMINRDMGERVGDPAIDGGHPVAVLVQNEETDVFELQEAELEKVLLDPRIADKHVCVLAVAGAFRKGKSFLLDFLLRFMNAQQSTDFLNDTDKPLTGFKWRQGSKRETTGVLIWSEPFLVKRKSGEEIAVVLMDTQGTFDTQSSMKDSTVVFALTTMVSSVLIYNLMNNIQEDDLMNLQLFTSYGMMAQEDTPDTAHPFQRLHFLVRDWGFPYEVPYGHQGGQHLLDEILQVTEKQHPAHQEVRRDLRKCFRDINCYLMPHPGFKVIQKANFDGRLKDIEQEFVEHLKILVPRLLAPENLVKKEIGGQPIKSRDLLKFFTIFMEVFKDNDLPEPTTLVEFAAKASSQAAMEAGKSLYNDQMDALVGGDRPFLKTVQMEHEHERIMALAIQTYLEKNKYGRKNQSVVERYQALLVEEIDKLHEKYSQQNEAKNVFKAARTPATLFSILMFFYLLSGVFGLFGMYSFANVCNLAMGIFIIMLTLWAYVRYSGEYRDIGVHIDEVASFLWENVISPIYSTYMEKHLKEAAEQAAQTAVTGALANGKLKSS</sequence>
<evidence type="ECO:0000256" key="3">
    <source>
        <dbReference type="ARBA" id="ARBA00023134"/>
    </source>
</evidence>
<comment type="caution">
    <text evidence="7">The sequence shown here is derived from an EMBL/GenBank/DDBJ whole genome shotgun (WGS) entry which is preliminary data.</text>
</comment>
<dbReference type="CDD" id="cd01851">
    <property type="entry name" value="GBP"/>
    <property type="match status" value="1"/>
</dbReference>
<evidence type="ECO:0000313" key="7">
    <source>
        <dbReference type="EMBL" id="CAL4079710.1"/>
    </source>
</evidence>
<proteinExistence type="inferred from homology"/>
<dbReference type="InterPro" id="IPR030386">
    <property type="entry name" value="G_GB1_RHD3_dom"/>
</dbReference>
<dbReference type="PANTHER" id="PTHR10751">
    <property type="entry name" value="GUANYLATE BINDING PROTEIN"/>
    <property type="match status" value="1"/>
</dbReference>
<comment type="similarity">
    <text evidence="4">Belongs to the TRAFAC class dynamin-like GTPase superfamily. GB1/RHD3 GTPase family.</text>
</comment>
<dbReference type="Gene3D" id="1.20.58.420">
    <property type="entry name" value="AHSP"/>
    <property type="match status" value="1"/>
</dbReference>
<dbReference type="Pfam" id="PF02263">
    <property type="entry name" value="GBP"/>
    <property type="match status" value="1"/>
</dbReference>
<dbReference type="GO" id="GO:0003924">
    <property type="term" value="F:GTPase activity"/>
    <property type="evidence" value="ECO:0007669"/>
    <property type="project" value="InterPro"/>
</dbReference>
<dbReference type="AlphaFoldDB" id="A0AAV2QFS9"/>
<evidence type="ECO:0000256" key="2">
    <source>
        <dbReference type="ARBA" id="ARBA00022801"/>
    </source>
</evidence>
<dbReference type="FunFam" id="3.40.50.300:FF:004169">
    <property type="entry name" value="Atlastin 3"/>
    <property type="match status" value="1"/>
</dbReference>
<keyword evidence="5" id="KW-0812">Transmembrane</keyword>
<evidence type="ECO:0000256" key="4">
    <source>
        <dbReference type="PROSITE-ProRule" id="PRU01052"/>
    </source>
</evidence>
<feature type="domain" description="GB1/RHD3-type G" evidence="6">
    <location>
        <begin position="56"/>
        <end position="303"/>
    </location>
</feature>
<organism evidence="7 8">
    <name type="scientific">Meganyctiphanes norvegica</name>
    <name type="common">Northern krill</name>
    <name type="synonym">Thysanopoda norvegica</name>
    <dbReference type="NCBI Taxonomy" id="48144"/>
    <lineage>
        <taxon>Eukaryota</taxon>
        <taxon>Metazoa</taxon>
        <taxon>Ecdysozoa</taxon>
        <taxon>Arthropoda</taxon>
        <taxon>Crustacea</taxon>
        <taxon>Multicrustacea</taxon>
        <taxon>Malacostraca</taxon>
        <taxon>Eumalacostraca</taxon>
        <taxon>Eucarida</taxon>
        <taxon>Euphausiacea</taxon>
        <taxon>Euphausiidae</taxon>
        <taxon>Meganyctiphanes</taxon>
    </lineage>
</organism>
<evidence type="ECO:0000313" key="8">
    <source>
        <dbReference type="Proteomes" id="UP001497623"/>
    </source>
</evidence>
<protein>
    <recommendedName>
        <fullName evidence="6">GB1/RHD3-type G domain-containing protein</fullName>
    </recommendedName>
</protein>
<dbReference type="PROSITE" id="PS51715">
    <property type="entry name" value="G_GB1_RHD3"/>
    <property type="match status" value="1"/>
</dbReference>
<evidence type="ECO:0000259" key="6">
    <source>
        <dbReference type="PROSITE" id="PS51715"/>
    </source>
</evidence>
<dbReference type="Proteomes" id="UP001497623">
    <property type="component" value="Unassembled WGS sequence"/>
</dbReference>
<dbReference type="SUPFAM" id="SSF52540">
    <property type="entry name" value="P-loop containing nucleoside triphosphate hydrolases"/>
    <property type="match status" value="1"/>
</dbReference>
<keyword evidence="5" id="KW-0472">Membrane</keyword>
<keyword evidence="5" id="KW-1133">Transmembrane helix</keyword>
<feature type="transmembrane region" description="Helical" evidence="5">
    <location>
        <begin position="445"/>
        <end position="463"/>
    </location>
</feature>
<dbReference type="InterPro" id="IPR027417">
    <property type="entry name" value="P-loop_NTPase"/>
</dbReference>
<dbReference type="InterPro" id="IPR015894">
    <property type="entry name" value="Guanylate-bd_N"/>
</dbReference>
<dbReference type="EMBL" id="CAXKWB010005760">
    <property type="protein sequence ID" value="CAL4079710.1"/>
    <property type="molecule type" value="Genomic_DNA"/>
</dbReference>
<name>A0AAV2QFS9_MEGNR</name>
<dbReference type="InterPro" id="IPR036543">
    <property type="entry name" value="Guanylate-bd_C_sf"/>
</dbReference>
<keyword evidence="1" id="KW-0547">Nucleotide-binding</keyword>
<dbReference type="GO" id="GO:0005525">
    <property type="term" value="F:GTP binding"/>
    <property type="evidence" value="ECO:0007669"/>
    <property type="project" value="UniProtKB-KW"/>
</dbReference>
<gene>
    <name evidence="7" type="ORF">MNOR_LOCUS11095</name>
</gene>
<keyword evidence="2" id="KW-0378">Hydrolase</keyword>
<evidence type="ECO:0000256" key="5">
    <source>
        <dbReference type="SAM" id="Phobius"/>
    </source>
</evidence>
<keyword evidence="3" id="KW-0342">GTP-binding</keyword>
<keyword evidence="8" id="KW-1185">Reference proteome</keyword>
<evidence type="ECO:0000256" key="1">
    <source>
        <dbReference type="ARBA" id="ARBA00022741"/>
    </source>
</evidence>
<feature type="transmembrane region" description="Helical" evidence="5">
    <location>
        <begin position="469"/>
        <end position="490"/>
    </location>
</feature>
<dbReference type="SUPFAM" id="SSF48340">
    <property type="entry name" value="Interferon-induced guanylate-binding protein 1 (GBP1), C-terminal domain"/>
    <property type="match status" value="1"/>
</dbReference>
<dbReference type="Gene3D" id="3.40.50.300">
    <property type="entry name" value="P-loop containing nucleotide triphosphate hydrolases"/>
    <property type="match status" value="1"/>
</dbReference>